<comment type="subcellular location">
    <subcellularLocation>
        <location evidence="1">Fimbrium</location>
    </subcellularLocation>
</comment>
<reference evidence="8" key="1">
    <citation type="submission" date="2017-08" db="EMBL/GenBank/DDBJ databases">
        <authorList>
            <person name="Brisse S."/>
        </authorList>
    </citation>
    <scope>NUCLEOTIDE SEQUENCE [LARGE SCALE GENOMIC DNA]</scope>
    <source>
        <strain evidence="8">06D021</strain>
    </source>
</reference>
<evidence type="ECO:0000256" key="2">
    <source>
        <dbReference type="ARBA" id="ARBA00006671"/>
    </source>
</evidence>
<dbReference type="InterPro" id="IPR036937">
    <property type="entry name" value="Adhesion_dom_fimbrial_sf"/>
</dbReference>
<feature type="chain" id="PRO_5015180579" evidence="4">
    <location>
        <begin position="35"/>
        <end position="320"/>
    </location>
</feature>
<dbReference type="CDD" id="cd10466">
    <property type="entry name" value="FimH_man-bind"/>
    <property type="match status" value="1"/>
</dbReference>
<dbReference type="Pfam" id="PF00419">
    <property type="entry name" value="Fimbrial"/>
    <property type="match status" value="1"/>
</dbReference>
<feature type="domain" description="Fimbrial-type adhesion" evidence="5">
    <location>
        <begin position="220"/>
        <end position="320"/>
    </location>
</feature>
<dbReference type="Gene3D" id="2.60.40.1090">
    <property type="entry name" value="Fimbrial-type adhesion domain"/>
    <property type="match status" value="2"/>
</dbReference>
<gene>
    <name evidence="7" type="primary">fimH</name>
    <name evidence="7" type="ORF">KOSB73_40004</name>
</gene>
<dbReference type="InterPro" id="IPR000259">
    <property type="entry name" value="Adhesion_dom_fimbrial"/>
</dbReference>
<keyword evidence="4" id="KW-0732">Signal</keyword>
<dbReference type="GO" id="GO:0043709">
    <property type="term" value="P:cell adhesion involved in single-species biofilm formation"/>
    <property type="evidence" value="ECO:0007669"/>
    <property type="project" value="TreeGrafter"/>
</dbReference>
<keyword evidence="3" id="KW-0281">Fimbrium</keyword>
<protein>
    <submittedName>
        <fullName evidence="7">Minor component of type 1 fimbriae</fullName>
    </submittedName>
</protein>
<evidence type="ECO:0000256" key="1">
    <source>
        <dbReference type="ARBA" id="ARBA00004561"/>
    </source>
</evidence>
<evidence type="ECO:0000259" key="5">
    <source>
        <dbReference type="Pfam" id="PF00419"/>
    </source>
</evidence>
<evidence type="ECO:0000313" key="8">
    <source>
        <dbReference type="Proteomes" id="UP000220639"/>
    </source>
</evidence>
<dbReference type="Pfam" id="PF09160">
    <property type="entry name" value="FimH_man-bind"/>
    <property type="match status" value="1"/>
</dbReference>
<dbReference type="SUPFAM" id="SSF49401">
    <property type="entry name" value="Bacterial adhesins"/>
    <property type="match status" value="2"/>
</dbReference>
<organism evidence="7 8">
    <name type="scientific">Klebsiella grimontii</name>
    <dbReference type="NCBI Taxonomy" id="2058152"/>
    <lineage>
        <taxon>Bacteria</taxon>
        <taxon>Pseudomonadati</taxon>
        <taxon>Pseudomonadota</taxon>
        <taxon>Gammaproteobacteria</taxon>
        <taxon>Enterobacterales</taxon>
        <taxon>Enterobacteriaceae</taxon>
        <taxon>Klebsiella/Raoultella group</taxon>
        <taxon>Klebsiella</taxon>
    </lineage>
</organism>
<dbReference type="EMBL" id="FZTC01000034">
    <property type="protein sequence ID" value="SNU37458.1"/>
    <property type="molecule type" value="Genomic_DNA"/>
</dbReference>
<dbReference type="GO" id="GO:0009289">
    <property type="term" value="C:pilus"/>
    <property type="evidence" value="ECO:0007669"/>
    <property type="project" value="UniProtKB-SubCell"/>
</dbReference>
<name>A0A285B9D8_9ENTR</name>
<evidence type="ECO:0000256" key="3">
    <source>
        <dbReference type="ARBA" id="ARBA00023263"/>
    </source>
</evidence>
<dbReference type="InterPro" id="IPR008966">
    <property type="entry name" value="Adhesion_dom_sf"/>
</dbReference>
<evidence type="ECO:0000313" key="7">
    <source>
        <dbReference type="EMBL" id="SNU37458.1"/>
    </source>
</evidence>
<evidence type="ECO:0000259" key="6">
    <source>
        <dbReference type="Pfam" id="PF09160"/>
    </source>
</evidence>
<comment type="similarity">
    <text evidence="2">Belongs to the fimbrial protein family.</text>
</comment>
<accession>A0A285B9D8</accession>
<dbReference type="InterPro" id="IPR015243">
    <property type="entry name" value="FimH_man-bd"/>
</dbReference>
<proteinExistence type="inferred from homology"/>
<feature type="domain" description="FimH mannose-binding" evidence="6">
    <location>
        <begin position="50"/>
        <end position="188"/>
    </location>
</feature>
<dbReference type="InterPro" id="IPR050263">
    <property type="entry name" value="Bact_Fimbrial_Adh_Pro"/>
</dbReference>
<dbReference type="AlphaFoldDB" id="A0A285B9D8"/>
<dbReference type="PANTHER" id="PTHR33420:SF14">
    <property type="entry name" value="TYPE 1 FIMBRIN D-MANNOSE SPECIFIC ADHESIN"/>
    <property type="match status" value="1"/>
</dbReference>
<dbReference type="PANTHER" id="PTHR33420">
    <property type="entry name" value="FIMBRIAL SUBUNIT ELFA-RELATED"/>
    <property type="match status" value="1"/>
</dbReference>
<feature type="signal peptide" evidence="4">
    <location>
        <begin position="1"/>
        <end position="34"/>
    </location>
</feature>
<dbReference type="RefSeq" id="WP_077259152.1">
    <property type="nucleotide sequence ID" value="NZ_CABGKV010000025.1"/>
</dbReference>
<sequence>MNQRITAPLRCRMALVKALWLAIVLAGFSTSVRAYTCYDSTGTILNSDSGGKVSNVYVNLQPSLGAGQNLVVDLSSSIYCKNDAPDRRNDMVSMLQGSAYSGLLTNFTGSLKYYGVSYSFPLNSPTASHNFTSGNYTSWNTQLYLTPISTASGLAISAGSHIATLVMYQVGSDINGGGNVRTSKFTWNIYANNSVIIPTGGCDVSARNVTVTLPEYPGSTAVPLTVRCGQNQKIGFYLSGTTADSANTVFTNTSSASPAQGIGVQLLRNGTILRSNSTVSMGTVGTSAVNLGLTATYARTSGQVTAGNVQSIIGVTFVYQ</sequence>
<evidence type="ECO:0000256" key="4">
    <source>
        <dbReference type="SAM" id="SignalP"/>
    </source>
</evidence>
<dbReference type="Proteomes" id="UP000220639">
    <property type="component" value="Unassembled WGS sequence"/>
</dbReference>